<keyword evidence="2" id="KW-1185">Reference proteome</keyword>
<protein>
    <submittedName>
        <fullName evidence="1">Uncharacterized protein</fullName>
    </submittedName>
</protein>
<reference evidence="1 2" key="1">
    <citation type="submission" date="2019-05" db="EMBL/GenBank/DDBJ databases">
        <title>Another draft genome of Portunus trituberculatus and its Hox gene families provides insights of decapod evolution.</title>
        <authorList>
            <person name="Jeong J.-H."/>
            <person name="Song I."/>
            <person name="Kim S."/>
            <person name="Choi T."/>
            <person name="Kim D."/>
            <person name="Ryu S."/>
            <person name="Kim W."/>
        </authorList>
    </citation>
    <scope>NUCLEOTIDE SEQUENCE [LARGE SCALE GENOMIC DNA]</scope>
    <source>
        <tissue evidence="1">Muscle</tissue>
    </source>
</reference>
<evidence type="ECO:0000313" key="2">
    <source>
        <dbReference type="Proteomes" id="UP000324222"/>
    </source>
</evidence>
<evidence type="ECO:0000313" key="1">
    <source>
        <dbReference type="EMBL" id="MPC60947.1"/>
    </source>
</evidence>
<dbReference type="Proteomes" id="UP000324222">
    <property type="component" value="Unassembled WGS sequence"/>
</dbReference>
<organism evidence="1 2">
    <name type="scientific">Portunus trituberculatus</name>
    <name type="common">Swimming crab</name>
    <name type="synonym">Neptunus trituberculatus</name>
    <dbReference type="NCBI Taxonomy" id="210409"/>
    <lineage>
        <taxon>Eukaryota</taxon>
        <taxon>Metazoa</taxon>
        <taxon>Ecdysozoa</taxon>
        <taxon>Arthropoda</taxon>
        <taxon>Crustacea</taxon>
        <taxon>Multicrustacea</taxon>
        <taxon>Malacostraca</taxon>
        <taxon>Eumalacostraca</taxon>
        <taxon>Eucarida</taxon>
        <taxon>Decapoda</taxon>
        <taxon>Pleocyemata</taxon>
        <taxon>Brachyura</taxon>
        <taxon>Eubrachyura</taxon>
        <taxon>Portunoidea</taxon>
        <taxon>Portunidae</taxon>
        <taxon>Portuninae</taxon>
        <taxon>Portunus</taxon>
    </lineage>
</organism>
<accession>A0A5B7GUS9</accession>
<proteinExistence type="predicted"/>
<sequence>MAKFQGGVTVQPPHHHHSALCSHTQTFSNTRKGCTVMLKVEVKCTDVEDKREGFVLNGVPTAPQDPQG</sequence>
<gene>
    <name evidence="1" type="ORF">E2C01_055009</name>
</gene>
<dbReference type="AlphaFoldDB" id="A0A5B7GUS9"/>
<comment type="caution">
    <text evidence="1">The sequence shown here is derived from an EMBL/GenBank/DDBJ whole genome shotgun (WGS) entry which is preliminary data.</text>
</comment>
<dbReference type="EMBL" id="VSRR010018063">
    <property type="protein sequence ID" value="MPC60947.1"/>
    <property type="molecule type" value="Genomic_DNA"/>
</dbReference>
<name>A0A5B7GUS9_PORTR</name>